<feature type="domain" description="Xylose isomerase-like TIM barrel" evidence="1">
    <location>
        <begin position="27"/>
        <end position="255"/>
    </location>
</feature>
<evidence type="ECO:0000259" key="1">
    <source>
        <dbReference type="Pfam" id="PF01261"/>
    </source>
</evidence>
<organism evidence="2 3">
    <name type="scientific">Fusobacterium hominis</name>
    <dbReference type="NCBI Taxonomy" id="2764326"/>
    <lineage>
        <taxon>Bacteria</taxon>
        <taxon>Fusobacteriati</taxon>
        <taxon>Fusobacteriota</taxon>
        <taxon>Fusobacteriia</taxon>
        <taxon>Fusobacteriales</taxon>
        <taxon>Fusobacteriaceae</taxon>
        <taxon>Fusobacterium</taxon>
    </lineage>
</organism>
<dbReference type="KEGG" id="fho:H9Q81_03170"/>
<dbReference type="InterPro" id="IPR013022">
    <property type="entry name" value="Xyl_isomerase-like_TIM-brl"/>
</dbReference>
<reference evidence="2 3" key="1">
    <citation type="submission" date="2020-08" db="EMBL/GenBank/DDBJ databases">
        <authorList>
            <person name="Liu C."/>
            <person name="Sun Q."/>
        </authorList>
    </citation>
    <scope>NUCLEOTIDE SEQUENCE [LARGE SCALE GENOMIC DNA]</scope>
    <source>
        <strain evidence="2 3">NSJ-57</strain>
    </source>
</reference>
<dbReference type="InterPro" id="IPR050312">
    <property type="entry name" value="IolE/XylAMocC-like"/>
</dbReference>
<name>A0A7G9GYH2_9FUSO</name>
<dbReference type="GO" id="GO:0016853">
    <property type="term" value="F:isomerase activity"/>
    <property type="evidence" value="ECO:0007669"/>
    <property type="project" value="UniProtKB-KW"/>
</dbReference>
<keyword evidence="3" id="KW-1185">Reference proteome</keyword>
<dbReference type="RefSeq" id="WP_187423126.1">
    <property type="nucleotide sequence ID" value="NZ_CP060637.1"/>
</dbReference>
<dbReference type="Proteomes" id="UP000515913">
    <property type="component" value="Chromosome"/>
</dbReference>
<gene>
    <name evidence="2" type="ORF">H9Q81_03170</name>
</gene>
<proteinExistence type="predicted"/>
<dbReference type="AlphaFoldDB" id="A0A7G9GYH2"/>
<dbReference type="PANTHER" id="PTHR12110">
    <property type="entry name" value="HYDROXYPYRUVATE ISOMERASE"/>
    <property type="match status" value="1"/>
</dbReference>
<keyword evidence="2" id="KW-0413">Isomerase</keyword>
<dbReference type="PANTHER" id="PTHR12110:SF53">
    <property type="entry name" value="BLR5974 PROTEIN"/>
    <property type="match status" value="1"/>
</dbReference>
<evidence type="ECO:0000313" key="2">
    <source>
        <dbReference type="EMBL" id="QNM15854.1"/>
    </source>
</evidence>
<dbReference type="EMBL" id="CP060637">
    <property type="protein sequence ID" value="QNM15854.1"/>
    <property type="molecule type" value="Genomic_DNA"/>
</dbReference>
<dbReference type="SUPFAM" id="SSF51658">
    <property type="entry name" value="Xylose isomerase-like"/>
    <property type="match status" value="1"/>
</dbReference>
<protein>
    <submittedName>
        <fullName evidence="2">Sugar phosphate isomerase/epimerase</fullName>
    </submittedName>
</protein>
<sequence length="347" mass="40141">MLKLGLETESLHLWLQNKRMDIFGFIETAHELGLDGVQINIIKDFGLDEKWGALGSASDEHLRKIRKMLYDYRMYIELDMRNLDYDRIMEVLEVANKLGVEIIRSYIPIKPSKTIKSDTGAEGAYDFAKVRCDFDETSYTEGIEKLRRVLPLLKKYRIKLALENHEYETSEELVNVVKKIDSPWVGLLYDFGNSMMAWEEPVKAAENMAPYCFSTHFKDHIIIEEPNDKYGYVVCGVPAGEGNIDLKTCFDIMMEKSSLTRINIENCYPYCAQFKRSVGTGGVTELGKGAFTIRKHPYDYNIIKPAQYYYPQEISNELLEKMLIDQMEGVKTTVKYLKALRDQYTNK</sequence>
<dbReference type="Pfam" id="PF01261">
    <property type="entry name" value="AP_endonuc_2"/>
    <property type="match status" value="1"/>
</dbReference>
<dbReference type="InterPro" id="IPR036237">
    <property type="entry name" value="Xyl_isomerase-like_sf"/>
</dbReference>
<accession>A0A7G9GYH2</accession>
<evidence type="ECO:0000313" key="3">
    <source>
        <dbReference type="Proteomes" id="UP000515913"/>
    </source>
</evidence>
<dbReference type="Gene3D" id="3.20.20.150">
    <property type="entry name" value="Divalent-metal-dependent TIM barrel enzymes"/>
    <property type="match status" value="1"/>
</dbReference>